<feature type="region of interest" description="Disordered" evidence="11">
    <location>
        <begin position="465"/>
        <end position="565"/>
    </location>
</feature>
<evidence type="ECO:0000256" key="11">
    <source>
        <dbReference type="SAM" id="MobiDB-lite"/>
    </source>
</evidence>
<dbReference type="Gene3D" id="3.40.50.300">
    <property type="entry name" value="P-loop containing nucleotide triphosphate hydrolases"/>
    <property type="match status" value="1"/>
</dbReference>
<name>A0A086ZE23_9BIFI</name>
<dbReference type="EMBL" id="JGYP01000005">
    <property type="protein sequence ID" value="KFI44773.1"/>
    <property type="molecule type" value="Genomic_DNA"/>
</dbReference>
<dbReference type="InterPro" id="IPR003395">
    <property type="entry name" value="RecF/RecN/SMC_N"/>
</dbReference>
<evidence type="ECO:0000256" key="5">
    <source>
        <dbReference type="ARBA" id="ARBA00022840"/>
    </source>
</evidence>
<evidence type="ECO:0000256" key="6">
    <source>
        <dbReference type="ARBA" id="ARBA00023125"/>
    </source>
</evidence>
<dbReference type="InterPro" id="IPR001238">
    <property type="entry name" value="DNA-binding_RecF"/>
</dbReference>
<sequence length="565" mass="60703">MYISRLALDHFRSWGQLVMDLAPGVNILHGANGLGKTNIVEAVEVLSTGSSHRVSSSLPLVERGQNKATIRANVSDGTDDDAIQDDADSAYSRSNEKKGAVSETDALNDDPDTHRKHGSKPGSSAQPNAQQHEPQDPINGQSTTYEVTIAAHGANRGRINNGNALYMRDIVGRVPSVSFAPDDQSLITADPRARRGFLDQAAALLDPQYSPIASEFNKIAKQRVALLKQLGAREESLDERQTALSGLEVWTGQFIKAGVKLTRARRELVNRLARHFGQIYDRLAGAEQHADLSYEPSFDEVLESDAPEPEISRHFQRLYAGEVARGRNLIGPHRDELTISLEGAPAKEFASNGEMWTLALALKMALYYEVSSVVGTKPIIILDDVFAQLDDARRSQILDFALAQDQVLLTVASLGDVPSRIMKERNVNAIDVAGLKTEVTDENEALVAQLRNVLGSDAHAAQGEVTDRGGQINVSHNFSPFKREVGNSGNAKGPLDGNAAVSDGSDKEQDKSNTGFDAAGQGGSVRANESDNARSSRPQAGRNDAEEPHDGLGAPGATGDKGAVE</sequence>
<dbReference type="SUPFAM" id="SSF52540">
    <property type="entry name" value="P-loop containing nucleoside triphosphate hydrolases"/>
    <property type="match status" value="1"/>
</dbReference>
<dbReference type="GO" id="GO:0009432">
    <property type="term" value="P:SOS response"/>
    <property type="evidence" value="ECO:0007669"/>
    <property type="project" value="UniProtKB-UniRule"/>
</dbReference>
<keyword evidence="3 10" id="KW-0547">Nucleotide-binding</keyword>
<keyword evidence="2 10" id="KW-0235">DNA replication</keyword>
<organism evidence="13 14">
    <name type="scientific">Bifidobacterium bohemicum DSM 22767</name>
    <dbReference type="NCBI Taxonomy" id="1437606"/>
    <lineage>
        <taxon>Bacteria</taxon>
        <taxon>Bacillati</taxon>
        <taxon>Actinomycetota</taxon>
        <taxon>Actinomycetes</taxon>
        <taxon>Bifidobacteriales</taxon>
        <taxon>Bifidobacteriaceae</taxon>
        <taxon>Bifidobacterium</taxon>
    </lineage>
</organism>
<keyword evidence="4 10" id="KW-0227">DNA damage</keyword>
<dbReference type="GO" id="GO:0000731">
    <property type="term" value="P:DNA synthesis involved in DNA repair"/>
    <property type="evidence" value="ECO:0007669"/>
    <property type="project" value="TreeGrafter"/>
</dbReference>
<comment type="caution">
    <text evidence="13">The sequence shown here is derived from an EMBL/GenBank/DDBJ whole genome shotgun (WGS) entry which is preliminary data.</text>
</comment>
<proteinExistence type="inferred from homology"/>
<dbReference type="GO" id="GO:0005524">
    <property type="term" value="F:ATP binding"/>
    <property type="evidence" value="ECO:0007669"/>
    <property type="project" value="UniProtKB-UniRule"/>
</dbReference>
<dbReference type="InterPro" id="IPR027417">
    <property type="entry name" value="P-loop_NTPase"/>
</dbReference>
<keyword evidence="5 10" id="KW-0067">ATP-binding</keyword>
<evidence type="ECO:0000256" key="9">
    <source>
        <dbReference type="ARBA" id="ARBA00025401"/>
    </source>
</evidence>
<dbReference type="eggNOG" id="COG1195">
    <property type="taxonomic scope" value="Bacteria"/>
</dbReference>
<dbReference type="Gene3D" id="1.20.1050.90">
    <property type="entry name" value="RecF/RecN/SMC, N-terminal domain"/>
    <property type="match status" value="1"/>
</dbReference>
<dbReference type="PANTHER" id="PTHR32182">
    <property type="entry name" value="DNA REPLICATION AND REPAIR PROTEIN RECF"/>
    <property type="match status" value="1"/>
</dbReference>
<evidence type="ECO:0000256" key="1">
    <source>
        <dbReference type="ARBA" id="ARBA00022490"/>
    </source>
</evidence>
<keyword evidence="14" id="KW-1185">Reference proteome</keyword>
<gene>
    <name evidence="10" type="primary">recF</name>
    <name evidence="13" type="ORF">BBOH_1500</name>
</gene>
<keyword evidence="7 10" id="KW-0234">DNA repair</keyword>
<feature type="binding site" evidence="10">
    <location>
        <begin position="30"/>
        <end position="37"/>
    </location>
    <ligand>
        <name>ATP</name>
        <dbReference type="ChEBI" id="CHEBI:30616"/>
    </ligand>
</feature>
<evidence type="ECO:0000313" key="14">
    <source>
        <dbReference type="Proteomes" id="UP000029096"/>
    </source>
</evidence>
<dbReference type="NCBIfam" id="TIGR00611">
    <property type="entry name" value="recf"/>
    <property type="match status" value="1"/>
</dbReference>
<evidence type="ECO:0000256" key="7">
    <source>
        <dbReference type="ARBA" id="ARBA00023204"/>
    </source>
</evidence>
<feature type="compositionally biased region" description="Acidic residues" evidence="11">
    <location>
        <begin position="77"/>
        <end position="88"/>
    </location>
</feature>
<accession>A0A086ZE23</accession>
<comment type="subcellular location">
    <subcellularLocation>
        <location evidence="10">Cytoplasm</location>
    </subcellularLocation>
</comment>
<dbReference type="STRING" id="1437606.BBOH_1500"/>
<keyword evidence="1 10" id="KW-0963">Cytoplasm</keyword>
<dbReference type="HAMAP" id="MF_00365">
    <property type="entry name" value="RecF"/>
    <property type="match status" value="1"/>
</dbReference>
<feature type="domain" description="RecF/RecN/SMC N-terminal" evidence="12">
    <location>
        <begin position="2"/>
        <end position="400"/>
    </location>
</feature>
<evidence type="ECO:0000256" key="4">
    <source>
        <dbReference type="ARBA" id="ARBA00022763"/>
    </source>
</evidence>
<dbReference type="Proteomes" id="UP000029096">
    <property type="component" value="Unassembled WGS sequence"/>
</dbReference>
<evidence type="ECO:0000256" key="3">
    <source>
        <dbReference type="ARBA" id="ARBA00022741"/>
    </source>
</evidence>
<dbReference type="AlphaFoldDB" id="A0A086ZE23"/>
<dbReference type="GO" id="GO:0003697">
    <property type="term" value="F:single-stranded DNA binding"/>
    <property type="evidence" value="ECO:0007669"/>
    <property type="project" value="UniProtKB-UniRule"/>
</dbReference>
<dbReference type="GO" id="GO:0006260">
    <property type="term" value="P:DNA replication"/>
    <property type="evidence" value="ECO:0007669"/>
    <property type="project" value="UniProtKB-UniRule"/>
</dbReference>
<dbReference type="PANTHER" id="PTHR32182:SF0">
    <property type="entry name" value="DNA REPLICATION AND REPAIR PROTEIN RECF"/>
    <property type="match status" value="1"/>
</dbReference>
<comment type="similarity">
    <text evidence="10">Belongs to the RecF family.</text>
</comment>
<evidence type="ECO:0000313" key="13">
    <source>
        <dbReference type="EMBL" id="KFI44773.1"/>
    </source>
</evidence>
<keyword evidence="6 10" id="KW-0238">DNA-binding</keyword>
<comment type="function">
    <text evidence="9 10">The RecF protein is involved in DNA metabolism; it is required for DNA replication and normal SOS inducibility. RecF binds preferentially to single-stranded, linear DNA. It also seems to bind ATP.</text>
</comment>
<dbReference type="GO" id="GO:0005737">
    <property type="term" value="C:cytoplasm"/>
    <property type="evidence" value="ECO:0007669"/>
    <property type="project" value="UniProtKB-SubCell"/>
</dbReference>
<dbReference type="InterPro" id="IPR042174">
    <property type="entry name" value="RecF_2"/>
</dbReference>
<keyword evidence="8 10" id="KW-0742">SOS response</keyword>
<feature type="region of interest" description="Disordered" evidence="11">
    <location>
        <begin position="73"/>
        <end position="140"/>
    </location>
</feature>
<dbReference type="GO" id="GO:0006302">
    <property type="term" value="P:double-strand break repair"/>
    <property type="evidence" value="ECO:0007669"/>
    <property type="project" value="TreeGrafter"/>
</dbReference>
<evidence type="ECO:0000256" key="8">
    <source>
        <dbReference type="ARBA" id="ARBA00023236"/>
    </source>
</evidence>
<protein>
    <recommendedName>
        <fullName evidence="10">DNA replication and repair protein RecF</fullName>
    </recommendedName>
</protein>
<evidence type="ECO:0000256" key="2">
    <source>
        <dbReference type="ARBA" id="ARBA00022705"/>
    </source>
</evidence>
<dbReference type="Pfam" id="PF02463">
    <property type="entry name" value="SMC_N"/>
    <property type="match status" value="1"/>
</dbReference>
<evidence type="ECO:0000259" key="12">
    <source>
        <dbReference type="Pfam" id="PF02463"/>
    </source>
</evidence>
<reference evidence="13 14" key="1">
    <citation type="submission" date="2014-03" db="EMBL/GenBank/DDBJ databases">
        <title>Genomics of Bifidobacteria.</title>
        <authorList>
            <person name="Ventura M."/>
            <person name="Milani C."/>
            <person name="Lugli G.A."/>
        </authorList>
    </citation>
    <scope>NUCLEOTIDE SEQUENCE [LARGE SCALE GENOMIC DNA]</scope>
    <source>
        <strain evidence="13 14">DSM 22767</strain>
    </source>
</reference>
<evidence type="ECO:0000256" key="10">
    <source>
        <dbReference type="HAMAP-Rule" id="MF_00365"/>
    </source>
</evidence>
<feature type="compositionally biased region" description="Polar residues" evidence="11">
    <location>
        <begin position="121"/>
        <end position="140"/>
    </location>
</feature>